<proteinExistence type="predicted"/>
<evidence type="ECO:0000313" key="2">
    <source>
        <dbReference type="EMBL" id="GGU54391.1"/>
    </source>
</evidence>
<dbReference type="EMBL" id="BMTP01000013">
    <property type="protein sequence ID" value="GGU54391.1"/>
    <property type="molecule type" value="Genomic_DNA"/>
</dbReference>
<dbReference type="AlphaFoldDB" id="A0A918I1G0"/>
<comment type="caution">
    <text evidence="2">The sequence shown here is derived from an EMBL/GenBank/DDBJ whole genome shotgun (WGS) entry which is preliminary data.</text>
</comment>
<sequence length="100" mass="10762">MYRHVLPGPKRIANEQLDGEIEAWAVSSGSSRRADEDGGDVEFGQVDSGRLVVASGQATPLLQLVHAPLIMPFEAVCAGSNPAGGIPHEVPEDPRHRRKR</sequence>
<evidence type="ECO:0000256" key="1">
    <source>
        <dbReference type="SAM" id="MobiDB-lite"/>
    </source>
</evidence>
<keyword evidence="3" id="KW-1185">Reference proteome</keyword>
<protein>
    <submittedName>
        <fullName evidence="2">Uncharacterized protein</fullName>
    </submittedName>
</protein>
<feature type="region of interest" description="Disordered" evidence="1">
    <location>
        <begin position="80"/>
        <end position="100"/>
    </location>
</feature>
<name>A0A918I1G0_9ACTN</name>
<feature type="compositionally biased region" description="Basic and acidic residues" evidence="1">
    <location>
        <begin position="89"/>
        <end position="100"/>
    </location>
</feature>
<gene>
    <name evidence="2" type="ORF">GCM10010274_49370</name>
</gene>
<reference evidence="2" key="1">
    <citation type="journal article" date="2014" name="Int. J. Syst. Evol. Microbiol.">
        <title>Complete genome sequence of Corynebacterium casei LMG S-19264T (=DSM 44701T), isolated from a smear-ripened cheese.</title>
        <authorList>
            <consortium name="US DOE Joint Genome Institute (JGI-PGF)"/>
            <person name="Walter F."/>
            <person name="Albersmeier A."/>
            <person name="Kalinowski J."/>
            <person name="Ruckert C."/>
        </authorList>
    </citation>
    <scope>NUCLEOTIDE SEQUENCE</scope>
    <source>
        <strain evidence="2">JCM 4391</strain>
    </source>
</reference>
<reference evidence="2" key="2">
    <citation type="submission" date="2020-09" db="EMBL/GenBank/DDBJ databases">
        <authorList>
            <person name="Sun Q."/>
            <person name="Ohkuma M."/>
        </authorList>
    </citation>
    <scope>NUCLEOTIDE SEQUENCE</scope>
    <source>
        <strain evidence="2">JCM 4391</strain>
    </source>
</reference>
<dbReference type="RefSeq" id="WP_189553259.1">
    <property type="nucleotide sequence ID" value="NZ_BMTP01000013.1"/>
</dbReference>
<dbReference type="Proteomes" id="UP000636661">
    <property type="component" value="Unassembled WGS sequence"/>
</dbReference>
<organism evidence="2 3">
    <name type="scientific">Streptomyces lavendofoliae</name>
    <dbReference type="NCBI Taxonomy" id="67314"/>
    <lineage>
        <taxon>Bacteria</taxon>
        <taxon>Bacillati</taxon>
        <taxon>Actinomycetota</taxon>
        <taxon>Actinomycetes</taxon>
        <taxon>Kitasatosporales</taxon>
        <taxon>Streptomycetaceae</taxon>
        <taxon>Streptomyces</taxon>
    </lineage>
</organism>
<evidence type="ECO:0000313" key="3">
    <source>
        <dbReference type="Proteomes" id="UP000636661"/>
    </source>
</evidence>
<accession>A0A918I1G0</accession>